<dbReference type="GO" id="GO:0016757">
    <property type="term" value="F:glycosyltransferase activity"/>
    <property type="evidence" value="ECO:0007669"/>
    <property type="project" value="UniProtKB-KW"/>
</dbReference>
<accession>A0A385DVP9</accession>
<proteinExistence type="predicted"/>
<sequence length="161" mass="18308">MTLNEKIGVILKQHKEGEEFFNALDFMIKGDRSILEDFLSFFMNDAGKKLNLGDTGLIVSGGFGNAIMTMYGDRLTETFKEVIVTNGGIRLGNEALIFKDKLLCRNWIFIDDSYYLGRTRAGISVALRKIRPDASIFETYVIYDGSMGRADKVKSMYRYNR</sequence>
<organism evidence="1 2">
    <name type="scientific">Bacteroides phage crAss001</name>
    <name type="common">Bacteroides phage PhiCrAss001</name>
    <dbReference type="NCBI Taxonomy" id="2301731"/>
    <lineage>
        <taxon>Viruses</taxon>
        <taxon>Duplodnaviria</taxon>
        <taxon>Heunggongvirae</taxon>
        <taxon>Uroviricota</taxon>
        <taxon>Caudoviricetes</taxon>
        <taxon>Crassvirales</taxon>
        <taxon>Steigviridae</taxon>
        <taxon>Asinivirinae</taxon>
        <taxon>Kehishuvirus</taxon>
        <taxon>Kehishuvirus primarius</taxon>
    </lineage>
</organism>
<protein>
    <submittedName>
        <fullName evidence="1">Orotate/hypoxanthine phosphoribosyltransferase</fullName>
    </submittedName>
</protein>
<keyword evidence="2" id="KW-1185">Reference proteome</keyword>
<evidence type="ECO:0000313" key="2">
    <source>
        <dbReference type="Proteomes" id="UP000262320"/>
    </source>
</evidence>
<evidence type="ECO:0000313" key="1">
    <source>
        <dbReference type="EMBL" id="AXQ62702.1"/>
    </source>
</evidence>
<keyword evidence="1" id="KW-0808">Transferase</keyword>
<name>A0A385DVP9_BPCA1</name>
<keyword evidence="1" id="KW-0328">Glycosyltransferase</keyword>
<reference evidence="1 2" key="1">
    <citation type="submission" date="2018-07" db="EMBL/GenBank/DDBJ databases">
        <title>PhiCrAss001, a member of the most abundant bacteriophage family in the human gut, infects Bacteroides.</title>
        <authorList>
            <person name="Shkoporov A.N."/>
            <person name="Khokhlova E.V."/>
            <person name="Fitzgerald C.B."/>
            <person name="Stockdale S.R."/>
            <person name="Draper L.A."/>
            <person name="Ross R.P."/>
            <person name="Hill C."/>
        </authorList>
    </citation>
    <scope>NUCLEOTIDE SEQUENCE [LARGE SCALE GENOMIC DNA]</scope>
    <source>
        <strain evidence="2">crAss001</strain>
    </source>
</reference>
<dbReference type="Proteomes" id="UP000262320">
    <property type="component" value="Segment"/>
</dbReference>
<organismHost>
    <name type="scientific">Bacteroides intestinalis</name>
    <dbReference type="NCBI Taxonomy" id="329854"/>
</organismHost>
<gene>
    <name evidence="1" type="ORF">crAss001_59</name>
</gene>
<dbReference type="EMBL" id="MH675552">
    <property type="protein sequence ID" value="AXQ62702.1"/>
    <property type="molecule type" value="Genomic_DNA"/>
</dbReference>